<dbReference type="Proteomes" id="UP000602076">
    <property type="component" value="Unassembled WGS sequence"/>
</dbReference>
<sequence length="151" mass="16754">MKYFSRGLAVVSVLFLAACGGQGAHSDEVAFLDVALSLKPEAVQIEEPVLFEATVLYGDEPVTDADEVKFEIWHAENEENREVVEVEHSGDGLYKLEKSFTEEGTYYVYAHVTAESMHSMPKKEFTVGEPSVIKDNENSSSSIMEEDSSDH</sequence>
<dbReference type="RefSeq" id="WP_190999342.1">
    <property type="nucleotide sequence ID" value="NZ_JACXSI010000045.1"/>
</dbReference>
<dbReference type="PROSITE" id="PS51257">
    <property type="entry name" value="PROKAR_LIPOPROTEIN"/>
    <property type="match status" value="1"/>
</dbReference>
<feature type="chain" id="PRO_5037588885" evidence="2">
    <location>
        <begin position="27"/>
        <end position="151"/>
    </location>
</feature>
<dbReference type="Pfam" id="PF13115">
    <property type="entry name" value="YtkA"/>
    <property type="match status" value="1"/>
</dbReference>
<reference evidence="4" key="1">
    <citation type="submission" date="2020-09" db="EMBL/GenBank/DDBJ databases">
        <title>Bacillus faecalis sp. nov., a moderately halophilic bacterium isolated from cow faeces.</title>
        <authorList>
            <person name="Jiang L."/>
            <person name="Lee J."/>
        </authorList>
    </citation>
    <scope>NUCLEOTIDE SEQUENCE</scope>
    <source>
        <strain evidence="4">AGMB 02131</strain>
    </source>
</reference>
<feature type="signal peptide" evidence="2">
    <location>
        <begin position="1"/>
        <end position="26"/>
    </location>
</feature>
<organism evidence="4 5">
    <name type="scientific">Peribacillus faecalis</name>
    <dbReference type="NCBI Taxonomy" id="2772559"/>
    <lineage>
        <taxon>Bacteria</taxon>
        <taxon>Bacillati</taxon>
        <taxon>Bacillota</taxon>
        <taxon>Bacilli</taxon>
        <taxon>Bacillales</taxon>
        <taxon>Bacillaceae</taxon>
        <taxon>Peribacillus</taxon>
    </lineage>
</organism>
<evidence type="ECO:0000313" key="4">
    <source>
        <dbReference type="EMBL" id="MBD3109808.1"/>
    </source>
</evidence>
<evidence type="ECO:0000313" key="5">
    <source>
        <dbReference type="Proteomes" id="UP000602076"/>
    </source>
</evidence>
<protein>
    <submittedName>
        <fullName evidence="4">FixH family protein</fullName>
    </submittedName>
</protein>
<evidence type="ECO:0000256" key="1">
    <source>
        <dbReference type="SAM" id="MobiDB-lite"/>
    </source>
</evidence>
<proteinExistence type="predicted"/>
<evidence type="ECO:0000256" key="2">
    <source>
        <dbReference type="SAM" id="SignalP"/>
    </source>
</evidence>
<feature type="region of interest" description="Disordered" evidence="1">
    <location>
        <begin position="123"/>
        <end position="151"/>
    </location>
</feature>
<feature type="compositionally biased region" description="Basic and acidic residues" evidence="1">
    <location>
        <begin position="123"/>
        <end position="137"/>
    </location>
</feature>
<gene>
    <name evidence="4" type="ORF">IEO70_15820</name>
</gene>
<evidence type="ECO:0000259" key="3">
    <source>
        <dbReference type="Pfam" id="PF13115"/>
    </source>
</evidence>
<dbReference type="AlphaFoldDB" id="A0A927HDT6"/>
<keyword evidence="5" id="KW-1185">Reference proteome</keyword>
<comment type="caution">
    <text evidence="4">The sequence shown here is derived from an EMBL/GenBank/DDBJ whole genome shotgun (WGS) entry which is preliminary data.</text>
</comment>
<dbReference type="EMBL" id="JACXSI010000045">
    <property type="protein sequence ID" value="MBD3109808.1"/>
    <property type="molecule type" value="Genomic_DNA"/>
</dbReference>
<dbReference type="InterPro" id="IPR032693">
    <property type="entry name" value="YtkA-like_dom"/>
</dbReference>
<keyword evidence="2" id="KW-0732">Signal</keyword>
<feature type="domain" description="YtkA-like" evidence="3">
    <location>
        <begin position="32"/>
        <end position="111"/>
    </location>
</feature>
<accession>A0A927HDT6</accession>
<name>A0A927HDT6_9BACI</name>